<organism evidence="2 3">
    <name type="scientific">Nocardiopsis composta</name>
    <dbReference type="NCBI Taxonomy" id="157465"/>
    <lineage>
        <taxon>Bacteria</taxon>
        <taxon>Bacillati</taxon>
        <taxon>Actinomycetota</taxon>
        <taxon>Actinomycetes</taxon>
        <taxon>Streptosporangiales</taxon>
        <taxon>Nocardiopsidaceae</taxon>
        <taxon>Nocardiopsis</taxon>
    </lineage>
</organism>
<gene>
    <name evidence="2" type="ORF">HDA36_000016</name>
</gene>
<evidence type="ECO:0000259" key="1">
    <source>
        <dbReference type="Pfam" id="PF13400"/>
    </source>
</evidence>
<dbReference type="Proteomes" id="UP000572635">
    <property type="component" value="Unassembled WGS sequence"/>
</dbReference>
<keyword evidence="3" id="KW-1185">Reference proteome</keyword>
<proteinExistence type="predicted"/>
<dbReference type="EMBL" id="JACHDB010000001">
    <property type="protein sequence ID" value="MBB5429932.1"/>
    <property type="molecule type" value="Genomic_DNA"/>
</dbReference>
<comment type="caution">
    <text evidence="2">The sequence shown here is derived from an EMBL/GenBank/DDBJ whole genome shotgun (WGS) entry which is preliminary data.</text>
</comment>
<dbReference type="RefSeq" id="WP_420087705.1">
    <property type="nucleotide sequence ID" value="NZ_JBDLLH010000024.1"/>
</dbReference>
<sequence length="135" mass="13850">MPHRRSEGGQVTAFTLTTALALLSVFALVWEGGAALAARARALHLAQEAARAGAQHIDLAAYRAGEDVVLEPAAAQRAAQDFLHRAGADGEARADGESITVIARLDHAFVLLPLGTRSLAATATAAPHTAPEGGP</sequence>
<dbReference type="InterPro" id="IPR028087">
    <property type="entry name" value="Tad_N"/>
</dbReference>
<name>A0A7W8QGB5_9ACTN</name>
<feature type="domain" description="Putative Flp pilus-assembly TadG-like N-terminal" evidence="1">
    <location>
        <begin position="9"/>
        <end position="55"/>
    </location>
</feature>
<dbReference type="Pfam" id="PF13400">
    <property type="entry name" value="Tad"/>
    <property type="match status" value="1"/>
</dbReference>
<evidence type="ECO:0000313" key="3">
    <source>
        <dbReference type="Proteomes" id="UP000572635"/>
    </source>
</evidence>
<dbReference type="AlphaFoldDB" id="A0A7W8QGB5"/>
<accession>A0A7W8QGB5</accession>
<reference evidence="2 3" key="1">
    <citation type="submission" date="2020-08" db="EMBL/GenBank/DDBJ databases">
        <title>Sequencing the genomes of 1000 actinobacteria strains.</title>
        <authorList>
            <person name="Klenk H.-P."/>
        </authorList>
    </citation>
    <scope>NUCLEOTIDE SEQUENCE [LARGE SCALE GENOMIC DNA]</scope>
    <source>
        <strain evidence="2 3">DSM 44551</strain>
    </source>
</reference>
<protein>
    <recommendedName>
        <fullName evidence="1">Putative Flp pilus-assembly TadG-like N-terminal domain-containing protein</fullName>
    </recommendedName>
</protein>
<evidence type="ECO:0000313" key="2">
    <source>
        <dbReference type="EMBL" id="MBB5429932.1"/>
    </source>
</evidence>